<dbReference type="Proteomes" id="UP001220324">
    <property type="component" value="Unassembled WGS sequence"/>
</dbReference>
<dbReference type="Pfam" id="PF12006">
    <property type="entry name" value="DUF3500"/>
    <property type="match status" value="1"/>
</dbReference>
<organism evidence="1 2">
    <name type="scientific">Penicillium frequentans</name>
    <dbReference type="NCBI Taxonomy" id="3151616"/>
    <lineage>
        <taxon>Eukaryota</taxon>
        <taxon>Fungi</taxon>
        <taxon>Dikarya</taxon>
        <taxon>Ascomycota</taxon>
        <taxon>Pezizomycotina</taxon>
        <taxon>Eurotiomycetes</taxon>
        <taxon>Eurotiomycetidae</taxon>
        <taxon>Eurotiales</taxon>
        <taxon>Aspergillaceae</taxon>
        <taxon>Penicillium</taxon>
    </lineage>
</organism>
<accession>A0AAD6CKJ9</accession>
<gene>
    <name evidence="1" type="ORF">N7494_010599</name>
</gene>
<dbReference type="PANTHER" id="PTHR37489:SF1">
    <property type="entry name" value="DUF3500 DOMAIN-CONTAINING PROTEIN"/>
    <property type="match status" value="1"/>
</dbReference>
<evidence type="ECO:0008006" key="3">
    <source>
        <dbReference type="Google" id="ProtNLM"/>
    </source>
</evidence>
<protein>
    <recommendedName>
        <fullName evidence="3">DUF3500 domain-containing protein</fullName>
    </recommendedName>
</protein>
<dbReference type="EMBL" id="JAQIZZ010000008">
    <property type="protein sequence ID" value="KAJ5523949.1"/>
    <property type="molecule type" value="Genomic_DNA"/>
</dbReference>
<dbReference type="PANTHER" id="PTHR37489">
    <property type="entry name" value="DUF3500 DOMAIN-CONTAINING PROTEIN"/>
    <property type="match status" value="1"/>
</dbReference>
<sequence length="415" mass="47618">MPCSFRDFVPPPKQHPRLGDIDFSKFDAHSWAQWGLNQFMVQELWEGWQKLYNEPFRGVTTDGEVKPNLFHLRREDAPIEAMTEAAQALVSVAEEHSIADKMRYPVEADEWRRWMNPEFYLAKCGIRMEEHPKEVSSAILGLIQSSLSYRGYQKTIDCMRINGFLGDIIGASKIMNQGSYNFILFGEPSTTEPWGWSLWGHHLSLCCFALEDQMVVSPVFFGCEPNQIDEGEHAGTETFALEMQLAVRLMRSLSDENRKKAIVYDQLDHPDMPDGFPHPADGRNLAGAYEDNRVIPESGIRVSEFSESSKNILMQLVETFIDFIPNGSLNAKMGDIKAHLDDTWLMWMGKYTDEDPFHFRINSPVLICEFDHECGMYLSNSAPGRFHVHSVVRTPNGNDYGRELLRLWKEKNKSH</sequence>
<evidence type="ECO:0000313" key="2">
    <source>
        <dbReference type="Proteomes" id="UP001220324"/>
    </source>
</evidence>
<reference evidence="1 2" key="1">
    <citation type="journal article" date="2023" name="IMA Fungus">
        <title>Comparative genomic study of the Penicillium genus elucidates a diverse pangenome and 15 lateral gene transfer events.</title>
        <authorList>
            <person name="Petersen C."/>
            <person name="Sorensen T."/>
            <person name="Nielsen M.R."/>
            <person name="Sondergaard T.E."/>
            <person name="Sorensen J.L."/>
            <person name="Fitzpatrick D.A."/>
            <person name="Frisvad J.C."/>
            <person name="Nielsen K.L."/>
        </authorList>
    </citation>
    <scope>NUCLEOTIDE SEQUENCE [LARGE SCALE GENOMIC DNA]</scope>
    <source>
        <strain evidence="1 2">IBT 35679</strain>
    </source>
</reference>
<proteinExistence type="predicted"/>
<evidence type="ECO:0000313" key="1">
    <source>
        <dbReference type="EMBL" id="KAJ5523949.1"/>
    </source>
</evidence>
<dbReference type="AlphaFoldDB" id="A0AAD6CKJ9"/>
<name>A0AAD6CKJ9_9EURO</name>
<comment type="caution">
    <text evidence="1">The sequence shown here is derived from an EMBL/GenBank/DDBJ whole genome shotgun (WGS) entry which is preliminary data.</text>
</comment>
<dbReference type="InterPro" id="IPR021889">
    <property type="entry name" value="DUF3500"/>
</dbReference>
<keyword evidence="2" id="KW-1185">Reference proteome</keyword>